<dbReference type="Proteomes" id="UP000019229">
    <property type="component" value="Chromosome"/>
</dbReference>
<dbReference type="STRING" id="743966.MYB_01840"/>
<protein>
    <submittedName>
        <fullName evidence="1">Uncharacterized protein</fullName>
    </submittedName>
</protein>
<dbReference type="KEGG" id="mbc:MYB_01840"/>
<dbReference type="PATRIC" id="fig|743966.3.peg.372"/>
<proteinExistence type="predicted"/>
<dbReference type="HOGENOM" id="CLU_619384_0_0_14"/>
<evidence type="ECO:0000313" key="2">
    <source>
        <dbReference type="Proteomes" id="UP000019229"/>
    </source>
</evidence>
<organism evidence="1 2">
    <name type="scientific">Mesomycoplasma bovoculi M165/69</name>
    <dbReference type="NCBI Taxonomy" id="743966"/>
    <lineage>
        <taxon>Bacteria</taxon>
        <taxon>Bacillati</taxon>
        <taxon>Mycoplasmatota</taxon>
        <taxon>Mycoplasmoidales</taxon>
        <taxon>Metamycoplasmataceae</taxon>
        <taxon>Mesomycoplasma</taxon>
    </lineage>
</organism>
<accession>W5UTC4</accession>
<evidence type="ECO:0000313" key="1">
    <source>
        <dbReference type="EMBL" id="AHH45376.1"/>
    </source>
</evidence>
<dbReference type="AlphaFoldDB" id="W5UTC4"/>
<sequence length="442" mass="50869">MKQIKRMKLIISLSVFASIAIPIAIGVPVGIKVQTDKIINNSIVEIKKAIDSSNFDLLYTQFIKNLYPKQIIHRYVPKLDPKNYSLNTPEKVANLDKKYFQNYNKKVEREEQKQKNIVNNALYTTKWFLKELLSQPFALKTRLAILSFLNKVNNGQNALAIIEKTIDNPDFSVIVQDFLNAWINSENVVVLKSKENTNTYSLLDLSVKFLKDVFQINFTNQELKTFLIAIKYLLFKTPQVENKQNQVNNQNFLAILFKQLNQTQENFETSEVSSPFYTLFSNIFKVALNNDVIKFIILNSSNVFNLLDENQQISFKSSLAKIFQSNAVSKQFYLSLEPQIKEILPDEFKAHSDDVTTVVIEILSNVKTYDFLFDQLLTEIDNNKYVALNTKGILKRLFKENSQIFFNFIANLSSEPEFASGTLASIAFAKLKPELEKLVKTQ</sequence>
<keyword evidence="2" id="KW-1185">Reference proteome</keyword>
<dbReference type="RefSeq" id="WP_022935455.1">
    <property type="nucleotide sequence ID" value="NZ_CP007154.1"/>
</dbReference>
<reference evidence="1 2" key="1">
    <citation type="journal article" date="2014" name="Genome Announc.">
        <title>Complete Genome Sequence of Mycoplasma bovoculi Strain M165/69T (ATCC 29104).</title>
        <authorList>
            <person name="Calcutt M.J."/>
            <person name="Foecking M.F."/>
        </authorList>
    </citation>
    <scope>NUCLEOTIDE SEQUENCE [LARGE SCALE GENOMIC DNA]</scope>
    <source>
        <strain evidence="1">M165/69</strain>
    </source>
</reference>
<gene>
    <name evidence="1" type="ORF">MYB_01840</name>
</gene>
<dbReference type="EMBL" id="CP007154">
    <property type="protein sequence ID" value="AHH45376.1"/>
    <property type="molecule type" value="Genomic_DNA"/>
</dbReference>
<name>W5UTC4_9BACT</name>